<protein>
    <submittedName>
        <fullName evidence="1">Uncharacterized protein</fullName>
    </submittedName>
</protein>
<organism evidence="1 2">
    <name type="scientific">Vulcanisaeta souniana JCM 11219</name>
    <dbReference type="NCBI Taxonomy" id="1293586"/>
    <lineage>
        <taxon>Archaea</taxon>
        <taxon>Thermoproteota</taxon>
        <taxon>Thermoprotei</taxon>
        <taxon>Thermoproteales</taxon>
        <taxon>Thermoproteaceae</taxon>
        <taxon>Vulcanisaeta</taxon>
    </lineage>
</organism>
<dbReference type="Proteomes" id="UP001060771">
    <property type="component" value="Chromosome"/>
</dbReference>
<dbReference type="EMBL" id="AP026830">
    <property type="protein sequence ID" value="BDR91650.1"/>
    <property type="molecule type" value="Genomic_DNA"/>
</dbReference>
<proteinExistence type="predicted"/>
<name>A0ABM8BL14_9CREN</name>
<accession>A0ABM8BL14</accession>
<evidence type="ECO:0000313" key="1">
    <source>
        <dbReference type="EMBL" id="BDR91650.1"/>
    </source>
</evidence>
<evidence type="ECO:0000313" key="2">
    <source>
        <dbReference type="Proteomes" id="UP001060771"/>
    </source>
</evidence>
<gene>
    <name evidence="1" type="ORF">Vsou_07430</name>
</gene>
<sequence>MPSYGLLIFNRNDVVGTLRLTRLFNNTVDEIVIIDSSDPPKYRELMNR</sequence>
<keyword evidence="2" id="KW-1185">Reference proteome</keyword>
<reference evidence="2" key="1">
    <citation type="submission" date="2022-09" db="EMBL/GenBank/DDBJ databases">
        <title>Complete genome sequence of Vulcanisaeta souniana.</title>
        <authorList>
            <person name="Kato S."/>
            <person name="Itoh T."/>
            <person name="Ohkuma M."/>
        </authorList>
    </citation>
    <scope>NUCLEOTIDE SEQUENCE [LARGE SCALE GENOMIC DNA]</scope>
    <source>
        <strain evidence="2">JCM 11219</strain>
    </source>
</reference>